<evidence type="ECO:0000256" key="6">
    <source>
        <dbReference type="SAM" id="Phobius"/>
    </source>
</evidence>
<dbReference type="Pfam" id="PF01580">
    <property type="entry name" value="FtsK_SpoIIIE"/>
    <property type="match status" value="1"/>
</dbReference>
<keyword evidence="4" id="KW-0175">Coiled coil</keyword>
<feature type="domain" description="FtsK" evidence="7">
    <location>
        <begin position="161"/>
        <end position="345"/>
    </location>
</feature>
<dbReference type="PANTHER" id="PTHR22683">
    <property type="entry name" value="SPORULATION PROTEIN RELATED"/>
    <property type="match status" value="1"/>
</dbReference>
<keyword evidence="2 3" id="KW-0067">ATP-binding</keyword>
<keyword evidence="1 3" id="KW-0547">Nucleotide-binding</keyword>
<dbReference type="Gene3D" id="3.40.50.300">
    <property type="entry name" value="P-loop containing nucleotide triphosphate hydrolases"/>
    <property type="match status" value="1"/>
</dbReference>
<feature type="region of interest" description="Disordered" evidence="5">
    <location>
        <begin position="513"/>
        <end position="551"/>
    </location>
</feature>
<dbReference type="InterPro" id="IPR002543">
    <property type="entry name" value="FtsK_dom"/>
</dbReference>
<evidence type="ECO:0000256" key="1">
    <source>
        <dbReference type="ARBA" id="ARBA00022741"/>
    </source>
</evidence>
<dbReference type="InterPro" id="IPR003593">
    <property type="entry name" value="AAA+_ATPase"/>
</dbReference>
<dbReference type="InterPro" id="IPR027417">
    <property type="entry name" value="P-loop_NTPase"/>
</dbReference>
<comment type="caution">
    <text evidence="8">The sequence shown here is derived from an EMBL/GenBank/DDBJ whole genome shotgun (WGS) entry which is preliminary data.</text>
</comment>
<dbReference type="SMART" id="SM00382">
    <property type="entry name" value="AAA"/>
    <property type="match status" value="2"/>
</dbReference>
<dbReference type="PANTHER" id="PTHR22683:SF1">
    <property type="entry name" value="TYPE VII SECRETION SYSTEM PROTEIN ESSC"/>
    <property type="match status" value="1"/>
</dbReference>
<protein>
    <submittedName>
        <fullName evidence="8">DNA segregation ATPase and related proteins (FtsK/SpoIIIE family)</fullName>
    </submittedName>
</protein>
<evidence type="ECO:0000259" key="7">
    <source>
        <dbReference type="PROSITE" id="PS50901"/>
    </source>
</evidence>
<evidence type="ECO:0000313" key="9">
    <source>
        <dbReference type="Proteomes" id="UP000482084"/>
    </source>
</evidence>
<name>A0A6L4WZE9_9BIFI</name>
<dbReference type="PROSITE" id="PS50901">
    <property type="entry name" value="FTSK"/>
    <property type="match status" value="1"/>
</dbReference>
<evidence type="ECO:0000313" key="8">
    <source>
        <dbReference type="EMBL" id="KAB8287496.1"/>
    </source>
</evidence>
<dbReference type="CDD" id="cd01127">
    <property type="entry name" value="TrwB_TraG_TraD_VirD4"/>
    <property type="match status" value="1"/>
</dbReference>
<reference evidence="8 9" key="1">
    <citation type="submission" date="2019-10" db="EMBL/GenBank/DDBJ databases">
        <title>Characterization of the phylogenetic diversity of two novel species belonging to the genus Bifidobacterium: Bifidobacterium cebidarum sp. nov. and Bifidobacterium leontopitheci sp. nov.</title>
        <authorList>
            <person name="Lugli G.A."/>
            <person name="Duranti S."/>
            <person name="Milani C."/>
            <person name="Turroni F."/>
            <person name="Ventura M."/>
        </authorList>
    </citation>
    <scope>NUCLEOTIDE SEQUENCE [LARGE SCALE GENOMIC DNA]</scope>
    <source>
        <strain evidence="8 9">DSM 100688</strain>
    </source>
</reference>
<dbReference type="GO" id="GO:0003677">
    <property type="term" value="F:DNA binding"/>
    <property type="evidence" value="ECO:0007669"/>
    <property type="project" value="InterPro"/>
</dbReference>
<dbReference type="Proteomes" id="UP000482084">
    <property type="component" value="Unassembled WGS sequence"/>
</dbReference>
<keyword evidence="6" id="KW-0472">Membrane</keyword>
<dbReference type="SUPFAM" id="SSF52540">
    <property type="entry name" value="P-loop containing nucleoside triphosphate hydrolases"/>
    <property type="match status" value="1"/>
</dbReference>
<evidence type="ECO:0000256" key="4">
    <source>
        <dbReference type="SAM" id="Coils"/>
    </source>
</evidence>
<evidence type="ECO:0000256" key="3">
    <source>
        <dbReference type="PROSITE-ProRule" id="PRU00289"/>
    </source>
</evidence>
<keyword evidence="9" id="KW-1185">Reference proteome</keyword>
<feature type="coiled-coil region" evidence="4">
    <location>
        <begin position="237"/>
        <end position="264"/>
    </location>
</feature>
<proteinExistence type="predicted"/>
<dbReference type="InterPro" id="IPR050206">
    <property type="entry name" value="FtsK/SpoIIIE/SftA"/>
</dbReference>
<organism evidence="8 9">
    <name type="scientific">Bifidobacterium ramosum</name>
    <dbReference type="NCBI Taxonomy" id="1798158"/>
    <lineage>
        <taxon>Bacteria</taxon>
        <taxon>Bacillati</taxon>
        <taxon>Actinomycetota</taxon>
        <taxon>Actinomycetes</taxon>
        <taxon>Bifidobacteriales</taxon>
        <taxon>Bifidobacteriaceae</taxon>
        <taxon>Bifidobacterium</taxon>
    </lineage>
</organism>
<keyword evidence="6" id="KW-1133">Transmembrane helix</keyword>
<accession>A0A6L4WZE9</accession>
<dbReference type="GO" id="GO:0005524">
    <property type="term" value="F:ATP binding"/>
    <property type="evidence" value="ECO:0007669"/>
    <property type="project" value="UniProtKB-UniRule"/>
</dbReference>
<evidence type="ECO:0000256" key="5">
    <source>
        <dbReference type="SAM" id="MobiDB-lite"/>
    </source>
</evidence>
<feature type="compositionally biased region" description="Low complexity" evidence="5">
    <location>
        <begin position="530"/>
        <end position="542"/>
    </location>
</feature>
<evidence type="ECO:0000256" key="2">
    <source>
        <dbReference type="ARBA" id="ARBA00022840"/>
    </source>
</evidence>
<dbReference type="EMBL" id="WBSM01000008">
    <property type="protein sequence ID" value="KAB8287496.1"/>
    <property type="molecule type" value="Genomic_DNA"/>
</dbReference>
<keyword evidence="6" id="KW-0812">Transmembrane</keyword>
<feature type="transmembrane region" description="Helical" evidence="6">
    <location>
        <begin position="35"/>
        <end position="56"/>
    </location>
</feature>
<feature type="region of interest" description="Disordered" evidence="5">
    <location>
        <begin position="86"/>
        <end position="106"/>
    </location>
</feature>
<gene>
    <name evidence="8" type="ORF">DSM100688_1583</name>
</gene>
<feature type="binding site" evidence="3">
    <location>
        <begin position="180"/>
        <end position="187"/>
    </location>
    <ligand>
        <name>ATP</name>
        <dbReference type="ChEBI" id="CHEBI:30616"/>
    </ligand>
</feature>
<sequence>MVRFGLRPRALLFQTRGMGTADMTSPRRVTRNRHAVLTATALAAPIAAQLMMFIAMMVEGRWLFAMMVVPGLVGCAASAALSSLQSQPPHGVASANGRAGTNAARSHDTGDEAATVFARIDCPAWESLGLPSPEREPLPWRHIVRVWLGEPGLDVPLGMADSGVFRLDLARQGPHALVAGTTGSGKSVLLQTWCLALACRNPPHRLNFVFLDFKGGSAFNRLAQLPHVVGNVCDLDLAHATRALEALERELKRRERLVADHHASAIGQVPDEPARLVVVVDEFHALHGQLPDYVDRLVRVASLGRSLGMHLVACTQNPLGQISADMKANIAVNLCLRVRDPLQSQELLASPAAAFIRPSTPGAAYCCDGDALTPFRCAAAGDLDAVIADVRRAARFSGLRAAPSLFSAPLPAIVDGARLHGMIVKYDGHSPGPGTTADTAADTVPFGLRDDGVTLDVASLPLTHGNIAIIGPHGRGRTTLLDLIADGLRERHGYQLRRSRTTSHGTNVVTVHRRGNGVASSPDVTPPIKPASSRPTSSTASPGQPHTPPCVPPRLIWLADDADALFDPLGTDPEAPRFHDALANPGVTVIFAVRDARHVRVPEHGTTRIVFPSGDRSADLMSGIPADVLARMGPDAPRTPGRAVLLDRGSAMPVQCAVFKSVSETP</sequence>
<dbReference type="AlphaFoldDB" id="A0A6L4WZE9"/>